<dbReference type="Pfam" id="PF00326">
    <property type="entry name" value="Peptidase_S9"/>
    <property type="match status" value="1"/>
</dbReference>
<evidence type="ECO:0000259" key="4">
    <source>
        <dbReference type="Pfam" id="PF00326"/>
    </source>
</evidence>
<evidence type="ECO:0000313" key="5">
    <source>
        <dbReference type="EMBL" id="QNG43874.1"/>
    </source>
</evidence>
<dbReference type="Gene3D" id="2.120.10.30">
    <property type="entry name" value="TolB, C-terminal domain"/>
    <property type="match status" value="2"/>
</dbReference>
<dbReference type="InterPro" id="IPR011659">
    <property type="entry name" value="WD40"/>
</dbReference>
<dbReference type="AlphaFoldDB" id="A0A9X7U732"/>
<feature type="chain" id="PRO_5040992836" evidence="3">
    <location>
        <begin position="24"/>
        <end position="694"/>
    </location>
</feature>
<dbReference type="InterPro" id="IPR011042">
    <property type="entry name" value="6-blade_b-propeller_TolB-like"/>
</dbReference>
<keyword evidence="2" id="KW-0720">Serine protease</keyword>
<dbReference type="Gene3D" id="3.40.50.1820">
    <property type="entry name" value="alpha/beta hydrolase"/>
    <property type="match status" value="1"/>
</dbReference>
<organism evidence="5 6">
    <name type="scientific">Sphingobium yanoikuyae</name>
    <name type="common">Sphingomonas yanoikuyae</name>
    <dbReference type="NCBI Taxonomy" id="13690"/>
    <lineage>
        <taxon>Bacteria</taxon>
        <taxon>Pseudomonadati</taxon>
        <taxon>Pseudomonadota</taxon>
        <taxon>Alphaproteobacteria</taxon>
        <taxon>Sphingomonadales</taxon>
        <taxon>Sphingomonadaceae</taxon>
        <taxon>Sphingobium</taxon>
    </lineage>
</organism>
<dbReference type="GO" id="GO:0006508">
    <property type="term" value="P:proteolysis"/>
    <property type="evidence" value="ECO:0007669"/>
    <property type="project" value="InterPro"/>
</dbReference>
<gene>
    <name evidence="5" type="ORF">H3V42_18350</name>
</gene>
<dbReference type="Proteomes" id="UP000515377">
    <property type="component" value="Chromosome"/>
</dbReference>
<dbReference type="PANTHER" id="PTHR42776">
    <property type="entry name" value="SERINE PEPTIDASE S9 FAMILY MEMBER"/>
    <property type="match status" value="1"/>
</dbReference>
<dbReference type="Pfam" id="PF07676">
    <property type="entry name" value="PD40"/>
    <property type="match status" value="2"/>
</dbReference>
<sequence>MNMNNKAAWLLATVFLTPHASFASQPIQKACFERLATYAIERPRIPGSWMERPQFDLSPDGDQLIYVERSANVADNSLKDGLWIVDLHGGVERKLISTLQTSSDAADLRLPNPLFSPDGTRVAVVGNRGITIFGLRGEPPNIIGVDDAKIADFLWSPDGKSLAVLLVTLSSYPLRSGYQAPPDWDGASRDAVRHRLVILDSSSGTAIAEAPASYDLVGIDSAFSWSPDGRKIAFSAQYSSAATSGTMGPNIYVWDLGTQDIETYVEHSGPNLDPHWSPDGRRIAYLTADGRDPLTSGLQLVVQGTNGRDRLIISKPDETTGTPYLPNWIDADHLAYVAMRQMECPVFEVDVNRGTGTLLGQQPLSCFGGIKVGIRGRLFMTRQNFENPGEVVSTQRHRWAPAALAGLSSSLRLPWRAEAVSWQSKDDDYVIHGVLIRPNRQRAASALLVSVPGGPAMVTPDSYNDDAPFLPYGPLLSGFSILVPNTRGRGGYGRDFEAAIRNRKDYVEGPLEDVLGGVDYVTKQFGIPKSRLALAGFSYGGILTAYAASNVHAFRAAMSMEGVVDFYSRALLEYGGPNQRAADANMGYGNPYDIGERARLLSQSPLSSIDGLQTPVLLECGESSLGPTDCLKFFRTGNSRGSAPVELAIYPRTGHRILEPALRLDSAKRQVEWLRKWIPTSPLDTEDEDCQWLQ</sequence>
<accession>A0A9X7U732</accession>
<dbReference type="GO" id="GO:0004252">
    <property type="term" value="F:serine-type endopeptidase activity"/>
    <property type="evidence" value="ECO:0007669"/>
    <property type="project" value="TreeGrafter"/>
</dbReference>
<dbReference type="PANTHER" id="PTHR42776:SF27">
    <property type="entry name" value="DIPEPTIDYL PEPTIDASE FAMILY MEMBER 6"/>
    <property type="match status" value="1"/>
</dbReference>
<evidence type="ECO:0000256" key="3">
    <source>
        <dbReference type="SAM" id="SignalP"/>
    </source>
</evidence>
<keyword evidence="2" id="KW-0645">Protease</keyword>
<keyword evidence="1" id="KW-0378">Hydrolase</keyword>
<evidence type="ECO:0000256" key="1">
    <source>
        <dbReference type="ARBA" id="ARBA00022801"/>
    </source>
</evidence>
<dbReference type="SUPFAM" id="SSF82171">
    <property type="entry name" value="DPP6 N-terminal domain-like"/>
    <property type="match status" value="1"/>
</dbReference>
<feature type="signal peptide" evidence="3">
    <location>
        <begin position="1"/>
        <end position="23"/>
    </location>
</feature>
<evidence type="ECO:0000256" key="2">
    <source>
        <dbReference type="ARBA" id="ARBA00022825"/>
    </source>
</evidence>
<dbReference type="EMBL" id="CP060122">
    <property type="protein sequence ID" value="QNG43874.1"/>
    <property type="molecule type" value="Genomic_DNA"/>
</dbReference>
<feature type="domain" description="Peptidase S9 prolyl oligopeptidase catalytic" evidence="4">
    <location>
        <begin position="477"/>
        <end position="678"/>
    </location>
</feature>
<evidence type="ECO:0000313" key="6">
    <source>
        <dbReference type="Proteomes" id="UP000515377"/>
    </source>
</evidence>
<proteinExistence type="predicted"/>
<name>A0A9X7U732_SPHYA</name>
<dbReference type="InterPro" id="IPR029058">
    <property type="entry name" value="AB_hydrolase_fold"/>
</dbReference>
<dbReference type="InterPro" id="IPR001375">
    <property type="entry name" value="Peptidase_S9_cat"/>
</dbReference>
<reference evidence="5 6" key="1">
    <citation type="submission" date="2020-07" db="EMBL/GenBank/DDBJ databases">
        <title>Whole genome sequence of Sphingobium yanoikuyae A3.</title>
        <authorList>
            <person name="Han S.-S."/>
        </authorList>
    </citation>
    <scope>NUCLEOTIDE SEQUENCE [LARGE SCALE GENOMIC DNA]</scope>
    <source>
        <strain evidence="5 6">A3</strain>
    </source>
</reference>
<keyword evidence="3" id="KW-0732">Signal</keyword>
<protein>
    <submittedName>
        <fullName evidence="5">S9 family peptidase</fullName>
    </submittedName>
</protein>
<dbReference type="SUPFAM" id="SSF53474">
    <property type="entry name" value="alpha/beta-Hydrolases"/>
    <property type="match status" value="1"/>
</dbReference>